<feature type="transmembrane region" description="Helical" evidence="7">
    <location>
        <begin position="94"/>
        <end position="114"/>
    </location>
</feature>
<feature type="transmembrane region" description="Helical" evidence="7">
    <location>
        <begin position="141"/>
        <end position="164"/>
    </location>
</feature>
<dbReference type="InterPro" id="IPR049177">
    <property type="entry name" value="MgtC_SapB_SrpB_YhiD_N"/>
</dbReference>
<evidence type="ECO:0000256" key="7">
    <source>
        <dbReference type="SAM" id="Phobius"/>
    </source>
</evidence>
<dbReference type="EMBL" id="PUIB01000007">
    <property type="protein sequence ID" value="PQO40959.1"/>
    <property type="molecule type" value="Genomic_DNA"/>
</dbReference>
<gene>
    <name evidence="9" type="ORF">C5Y98_05105</name>
</gene>
<comment type="caution">
    <text evidence="9">The sequence shown here is derived from an EMBL/GenBank/DDBJ whole genome shotgun (WGS) entry which is preliminary data.</text>
</comment>
<dbReference type="Pfam" id="PF02308">
    <property type="entry name" value="MgtC"/>
    <property type="match status" value="1"/>
</dbReference>
<accession>A0A2S8G959</accession>
<evidence type="ECO:0000256" key="6">
    <source>
        <dbReference type="ARBA" id="ARBA00023136"/>
    </source>
</evidence>
<evidence type="ECO:0000256" key="3">
    <source>
        <dbReference type="ARBA" id="ARBA00022475"/>
    </source>
</evidence>
<proteinExistence type="inferred from homology"/>
<organism evidence="9 10">
    <name type="scientific">Blastopirellula marina</name>
    <dbReference type="NCBI Taxonomy" id="124"/>
    <lineage>
        <taxon>Bacteria</taxon>
        <taxon>Pseudomonadati</taxon>
        <taxon>Planctomycetota</taxon>
        <taxon>Planctomycetia</taxon>
        <taxon>Pirellulales</taxon>
        <taxon>Pirellulaceae</taxon>
        <taxon>Blastopirellula</taxon>
    </lineage>
</organism>
<protein>
    <submittedName>
        <fullName evidence="9">Magnesium transporter MgtC</fullName>
    </submittedName>
</protein>
<dbReference type="PANTHER" id="PTHR33778">
    <property type="entry name" value="PROTEIN MGTC"/>
    <property type="match status" value="1"/>
</dbReference>
<evidence type="ECO:0000256" key="4">
    <source>
        <dbReference type="ARBA" id="ARBA00022692"/>
    </source>
</evidence>
<dbReference type="InterPro" id="IPR003416">
    <property type="entry name" value="MgtC/SapB/SrpB/YhiD_fam"/>
</dbReference>
<evidence type="ECO:0000313" key="9">
    <source>
        <dbReference type="EMBL" id="PQO40959.1"/>
    </source>
</evidence>
<dbReference type="AlphaFoldDB" id="A0A2S8G959"/>
<keyword evidence="6 7" id="KW-0472">Membrane</keyword>
<comment type="similarity">
    <text evidence="2">Belongs to the MgtC/SapB family.</text>
</comment>
<reference evidence="9 10" key="1">
    <citation type="submission" date="2018-02" db="EMBL/GenBank/DDBJ databases">
        <title>Comparative genomes isolates from brazilian mangrove.</title>
        <authorList>
            <person name="Araujo J.E."/>
            <person name="Taketani R.G."/>
            <person name="Silva M.C.P."/>
            <person name="Loureco M.V."/>
            <person name="Andreote F.D."/>
        </authorList>
    </citation>
    <scope>NUCLEOTIDE SEQUENCE [LARGE SCALE GENOMIC DNA]</scope>
    <source>
        <strain evidence="9 10">NAP PRIS-MGV</strain>
    </source>
</reference>
<name>A0A2S8G959_9BACT</name>
<keyword evidence="4 7" id="KW-0812">Transmembrane</keyword>
<sequence>MLRFGENSLASESCTMIDLLLFAMVSSNFDAFLRLLFAVLCGSVLGWNRERHDKPAGLRTNMLVALGAATIMVIGLNFTATLGENDPGWLRLDVFRLIAGIIGGVGFLGAGSIIRAHGGVHGLTTAATIWMSAATGTACGMGYYGIACMAVFLAWGTLVLMGYVERVFFGEED</sequence>
<feature type="transmembrane region" description="Helical" evidence="7">
    <location>
        <begin position="31"/>
        <end position="48"/>
    </location>
</feature>
<dbReference type="GO" id="GO:0005886">
    <property type="term" value="C:plasma membrane"/>
    <property type="evidence" value="ECO:0007669"/>
    <property type="project" value="UniProtKB-SubCell"/>
</dbReference>
<evidence type="ECO:0000256" key="2">
    <source>
        <dbReference type="ARBA" id="ARBA00009298"/>
    </source>
</evidence>
<evidence type="ECO:0000256" key="1">
    <source>
        <dbReference type="ARBA" id="ARBA00004651"/>
    </source>
</evidence>
<evidence type="ECO:0000259" key="8">
    <source>
        <dbReference type="Pfam" id="PF02308"/>
    </source>
</evidence>
<dbReference type="PRINTS" id="PR01837">
    <property type="entry name" value="MGTCSAPBPROT"/>
</dbReference>
<keyword evidence="3" id="KW-1003">Cell membrane</keyword>
<keyword evidence="5 7" id="KW-1133">Transmembrane helix</keyword>
<feature type="transmembrane region" description="Helical" evidence="7">
    <location>
        <begin position="60"/>
        <end position="82"/>
    </location>
</feature>
<evidence type="ECO:0000256" key="5">
    <source>
        <dbReference type="ARBA" id="ARBA00022989"/>
    </source>
</evidence>
<evidence type="ECO:0000313" key="10">
    <source>
        <dbReference type="Proteomes" id="UP000239388"/>
    </source>
</evidence>
<dbReference type="PANTHER" id="PTHR33778:SF1">
    <property type="entry name" value="MAGNESIUM TRANSPORTER YHID-RELATED"/>
    <property type="match status" value="1"/>
</dbReference>
<dbReference type="Proteomes" id="UP000239388">
    <property type="component" value="Unassembled WGS sequence"/>
</dbReference>
<feature type="domain" description="MgtC/SapB/SrpB/YhiD N-terminal" evidence="8">
    <location>
        <begin position="35"/>
        <end position="166"/>
    </location>
</feature>
<comment type="subcellular location">
    <subcellularLocation>
        <location evidence="1">Cell membrane</location>
        <topology evidence="1">Multi-pass membrane protein</topology>
    </subcellularLocation>
</comment>